<evidence type="ECO:0000256" key="1">
    <source>
        <dbReference type="ARBA" id="ARBA00005336"/>
    </source>
</evidence>
<dbReference type="PROSITE" id="PS00775">
    <property type="entry name" value="GLYCOSYL_HYDROL_F3"/>
    <property type="match status" value="1"/>
</dbReference>
<dbReference type="GO" id="GO:0016787">
    <property type="term" value="F:hydrolase activity"/>
    <property type="evidence" value="ECO:0007669"/>
    <property type="project" value="UniProtKB-KW"/>
</dbReference>
<evidence type="ECO:0000313" key="6">
    <source>
        <dbReference type="EMBL" id="MFH6984370.1"/>
    </source>
</evidence>
<keyword evidence="4" id="KW-0326">Glycosidase</keyword>
<dbReference type="SUPFAM" id="SSF52279">
    <property type="entry name" value="Beta-D-glucan exohydrolase, C-terminal domain"/>
    <property type="match status" value="1"/>
</dbReference>
<dbReference type="Proteomes" id="UP001610063">
    <property type="component" value="Unassembled WGS sequence"/>
</dbReference>
<keyword evidence="7" id="KW-1185">Reference proteome</keyword>
<protein>
    <submittedName>
        <fullName evidence="6">Glycoside hydrolase family 3 N-terminal domain-containing protein</fullName>
    </submittedName>
</protein>
<evidence type="ECO:0000256" key="2">
    <source>
        <dbReference type="ARBA" id="ARBA00022801"/>
    </source>
</evidence>
<keyword evidence="2 4" id="KW-0378">Hydrolase</keyword>
<dbReference type="PANTHER" id="PTHR42715:SF10">
    <property type="entry name" value="BETA-GLUCOSIDASE"/>
    <property type="match status" value="1"/>
</dbReference>
<dbReference type="Gene3D" id="2.60.40.10">
    <property type="entry name" value="Immunoglobulins"/>
    <property type="match status" value="1"/>
</dbReference>
<organism evidence="6 7">
    <name type="scientific">Marinoscillum luteum</name>
    <dbReference type="NCBI Taxonomy" id="861051"/>
    <lineage>
        <taxon>Bacteria</taxon>
        <taxon>Pseudomonadati</taxon>
        <taxon>Bacteroidota</taxon>
        <taxon>Cytophagia</taxon>
        <taxon>Cytophagales</taxon>
        <taxon>Reichenbachiellaceae</taxon>
        <taxon>Marinoscillum</taxon>
    </lineage>
</organism>
<dbReference type="PANTHER" id="PTHR42715">
    <property type="entry name" value="BETA-GLUCOSIDASE"/>
    <property type="match status" value="1"/>
</dbReference>
<dbReference type="InterPro" id="IPR050288">
    <property type="entry name" value="Cellulose_deg_GH3"/>
</dbReference>
<dbReference type="Gene3D" id="3.20.20.300">
    <property type="entry name" value="Glycoside hydrolase, family 3, N-terminal domain"/>
    <property type="match status" value="1"/>
</dbReference>
<dbReference type="InterPro" id="IPR026891">
    <property type="entry name" value="Fn3-like"/>
</dbReference>
<dbReference type="InterPro" id="IPR017853">
    <property type="entry name" value="GH"/>
</dbReference>
<comment type="caution">
    <text evidence="6">The sequence shown here is derived from an EMBL/GenBank/DDBJ whole genome shotgun (WGS) entry which is preliminary data.</text>
</comment>
<dbReference type="PROSITE" id="PS51257">
    <property type="entry name" value="PROKAR_LIPOPROTEIN"/>
    <property type="match status" value="1"/>
</dbReference>
<accession>A0ABW7N9S1</accession>
<name>A0ABW7N9S1_9BACT</name>
<evidence type="ECO:0000256" key="4">
    <source>
        <dbReference type="RuleBase" id="RU361161"/>
    </source>
</evidence>
<proteinExistence type="inferred from homology"/>
<keyword evidence="3" id="KW-0119">Carbohydrate metabolism</keyword>
<dbReference type="Pfam" id="PF01915">
    <property type="entry name" value="Glyco_hydro_3_C"/>
    <property type="match status" value="1"/>
</dbReference>
<reference evidence="6 7" key="1">
    <citation type="journal article" date="2013" name="Int. J. Syst. Evol. Microbiol.">
        <title>Marinoscillum luteum sp. nov., isolated from marine sediment.</title>
        <authorList>
            <person name="Cha I.T."/>
            <person name="Park S.J."/>
            <person name="Kim S.J."/>
            <person name="Kim J.G."/>
            <person name="Jung M.Y."/>
            <person name="Shin K.S."/>
            <person name="Kwon K.K."/>
            <person name="Yang S.H."/>
            <person name="Seo Y.S."/>
            <person name="Rhee S.K."/>
        </authorList>
    </citation>
    <scope>NUCLEOTIDE SEQUENCE [LARGE SCALE GENOMIC DNA]</scope>
    <source>
        <strain evidence="6 7">KCTC 23939</strain>
    </source>
</reference>
<dbReference type="InterPro" id="IPR036881">
    <property type="entry name" value="Glyco_hydro_3_C_sf"/>
</dbReference>
<comment type="similarity">
    <text evidence="1 4">Belongs to the glycosyl hydrolase 3 family.</text>
</comment>
<evidence type="ECO:0000256" key="3">
    <source>
        <dbReference type="ARBA" id="ARBA00023277"/>
    </source>
</evidence>
<dbReference type="RefSeq" id="WP_395417715.1">
    <property type="nucleotide sequence ID" value="NZ_JBIPKE010000017.1"/>
</dbReference>
<dbReference type="SMART" id="SM01217">
    <property type="entry name" value="Fn3_like"/>
    <property type="match status" value="1"/>
</dbReference>
<sequence length="791" mass="86335">MNKFYTLSLLILLGCGTENQESTYSDLNKNGKMDLYENPKASLDERVADIMPRLSLEEKVGLVVGMGMNIPGMSMAERKDKVQGAAGSTLELPSLGISSIVLADGPAGLRIDPVRDSLDNNTYYCTAFPIATVLASTWNPDLVNRVGQAMGNEVKEYGVDVLLAPAMNIHRNPLAGRNFEYFSEDPVLSGKMAAAIVNGVESNGVGTSVKHFVANNQETNRMQINTIVSERAIREIYLRGFEIAVKEAQPWTIMSAYNQLNGTYASQNGELLNTVLREEWGFEGLVMTDWFAGKDAVAQMKAGNDLLMPGRPDQRQAILAAVSDGVLNEAVLDENVRHILKIVLQSPSFLGYAYSDQPNLKANAELAREAAAEGVVLLKNDDILPLKDPSIKIAAFGNGSYDFIAGGSGSGDVNEAYTVSLVEGLGRAKYLVSGALREDYQKYIAQEKAKQPEKKFFFELLPPIAERPLQKAEIAAHANESDLALITIGRNSGEFQDRTLEGDYYLTDGEKELIRNVSAAYHAVDKKVVLVLNIGNVIETASWRDQVDAIVLAWQGGQEAGNALADVLIGAVNPSGKLPTTFPMAYEDILSTKNFPGEALPGAEEVMMGPMSLGKASEVVYEEGIYVGYRYFTTFGVKTAYPFGYGLSYTSFSYDGLALGSEFFQERMFVAVEVINTGDTQGKESVQLYITAPGTSMDKPALELKAFSKTRVLKPGEREALNFSLDARDLASFDSDRSVWVVEPGEYSVKIGASSEDIRAEAKFQVVEEIIVEKVNKVLVPNRAIQEITRK</sequence>
<dbReference type="EMBL" id="JBIPKE010000017">
    <property type="protein sequence ID" value="MFH6984370.1"/>
    <property type="molecule type" value="Genomic_DNA"/>
</dbReference>
<gene>
    <name evidence="6" type="ORF">ACHKAR_13035</name>
</gene>
<feature type="domain" description="Fibronectin type III-like" evidence="5">
    <location>
        <begin position="684"/>
        <end position="755"/>
    </location>
</feature>
<dbReference type="Pfam" id="PF00933">
    <property type="entry name" value="Glyco_hydro_3"/>
    <property type="match status" value="1"/>
</dbReference>
<dbReference type="InterPro" id="IPR019800">
    <property type="entry name" value="Glyco_hydro_3_AS"/>
</dbReference>
<dbReference type="Gene3D" id="3.40.50.1700">
    <property type="entry name" value="Glycoside hydrolase family 3 C-terminal domain"/>
    <property type="match status" value="1"/>
</dbReference>
<dbReference type="InterPro" id="IPR013783">
    <property type="entry name" value="Ig-like_fold"/>
</dbReference>
<dbReference type="InterPro" id="IPR036962">
    <property type="entry name" value="Glyco_hydro_3_N_sf"/>
</dbReference>
<evidence type="ECO:0000313" key="7">
    <source>
        <dbReference type="Proteomes" id="UP001610063"/>
    </source>
</evidence>
<dbReference type="SUPFAM" id="SSF51445">
    <property type="entry name" value="(Trans)glycosidases"/>
    <property type="match status" value="1"/>
</dbReference>
<dbReference type="InterPro" id="IPR001764">
    <property type="entry name" value="Glyco_hydro_3_N"/>
</dbReference>
<dbReference type="PRINTS" id="PR00133">
    <property type="entry name" value="GLHYDRLASE3"/>
</dbReference>
<dbReference type="Pfam" id="PF14310">
    <property type="entry name" value="Fn3-like"/>
    <property type="match status" value="1"/>
</dbReference>
<evidence type="ECO:0000259" key="5">
    <source>
        <dbReference type="SMART" id="SM01217"/>
    </source>
</evidence>
<dbReference type="InterPro" id="IPR002772">
    <property type="entry name" value="Glyco_hydro_3_C"/>
</dbReference>